<dbReference type="RefSeq" id="WP_189890981.1">
    <property type="nucleotide sequence ID" value="NZ_BMVN01000025.1"/>
</dbReference>
<dbReference type="EMBL" id="BMVN01000025">
    <property type="protein sequence ID" value="GHA46800.1"/>
    <property type="molecule type" value="Genomic_DNA"/>
</dbReference>
<dbReference type="InterPro" id="IPR011711">
    <property type="entry name" value="GntR_C"/>
</dbReference>
<dbReference type="Pfam" id="PF07729">
    <property type="entry name" value="FCD"/>
    <property type="match status" value="1"/>
</dbReference>
<comment type="caution">
    <text evidence="6">The sequence shown here is derived from an EMBL/GenBank/DDBJ whole genome shotgun (WGS) entry which is preliminary data.</text>
</comment>
<dbReference type="SUPFAM" id="SSF46785">
    <property type="entry name" value="Winged helix' DNA-binding domain"/>
    <property type="match status" value="1"/>
</dbReference>
<feature type="region of interest" description="Disordered" evidence="4">
    <location>
        <begin position="1"/>
        <end position="22"/>
    </location>
</feature>
<evidence type="ECO:0000256" key="3">
    <source>
        <dbReference type="ARBA" id="ARBA00023163"/>
    </source>
</evidence>
<keyword evidence="3" id="KW-0804">Transcription</keyword>
<keyword evidence="1" id="KW-0805">Transcription regulation</keyword>
<organism evidence="6 7">
    <name type="scientific">Streptomyces canarius</name>
    <dbReference type="NCBI Taxonomy" id="285453"/>
    <lineage>
        <taxon>Bacteria</taxon>
        <taxon>Bacillati</taxon>
        <taxon>Actinomycetota</taxon>
        <taxon>Actinomycetes</taxon>
        <taxon>Kitasatosporales</taxon>
        <taxon>Streptomycetaceae</taxon>
        <taxon>Streptomyces</taxon>
    </lineage>
</organism>
<dbReference type="Gene3D" id="1.10.10.10">
    <property type="entry name" value="Winged helix-like DNA-binding domain superfamily/Winged helix DNA-binding domain"/>
    <property type="match status" value="1"/>
</dbReference>
<evidence type="ECO:0000313" key="6">
    <source>
        <dbReference type="EMBL" id="GHA46800.1"/>
    </source>
</evidence>
<dbReference type="SUPFAM" id="SSF48008">
    <property type="entry name" value="GntR ligand-binding domain-like"/>
    <property type="match status" value="1"/>
</dbReference>
<dbReference type="SMART" id="SM00895">
    <property type="entry name" value="FCD"/>
    <property type="match status" value="1"/>
</dbReference>
<dbReference type="InterPro" id="IPR036388">
    <property type="entry name" value="WH-like_DNA-bd_sf"/>
</dbReference>
<evidence type="ECO:0000259" key="5">
    <source>
        <dbReference type="PROSITE" id="PS50949"/>
    </source>
</evidence>
<evidence type="ECO:0000256" key="1">
    <source>
        <dbReference type="ARBA" id="ARBA00023015"/>
    </source>
</evidence>
<dbReference type="InterPro" id="IPR008920">
    <property type="entry name" value="TF_FadR/GntR_C"/>
</dbReference>
<dbReference type="InterPro" id="IPR000524">
    <property type="entry name" value="Tscrpt_reg_HTH_GntR"/>
</dbReference>
<reference evidence="7" key="1">
    <citation type="journal article" date="2019" name="Int. J. Syst. Evol. Microbiol.">
        <title>The Global Catalogue of Microorganisms (GCM) 10K type strain sequencing project: providing services to taxonomists for standard genome sequencing and annotation.</title>
        <authorList>
            <consortium name="The Broad Institute Genomics Platform"/>
            <consortium name="The Broad Institute Genome Sequencing Center for Infectious Disease"/>
            <person name="Wu L."/>
            <person name="Ma J."/>
        </authorList>
    </citation>
    <scope>NUCLEOTIDE SEQUENCE [LARGE SCALE GENOMIC DNA]</scope>
    <source>
        <strain evidence="7">JCM 4733</strain>
    </source>
</reference>
<protein>
    <recommendedName>
        <fullName evidence="5">HTH gntR-type domain-containing protein</fullName>
    </recommendedName>
</protein>
<dbReference type="PROSITE" id="PS50949">
    <property type="entry name" value="HTH_GNTR"/>
    <property type="match status" value="1"/>
</dbReference>
<feature type="domain" description="HTH gntR-type" evidence="5">
    <location>
        <begin position="41"/>
        <end position="111"/>
    </location>
</feature>
<sequence>MPHPQDGPAPDGRDPDGRDPQPAAAAALPFNAPALDGIRRLTALDTVRARIGLAVDLGLLAPGERLPPTDRIAAALGVGEITVRRALSTLCQDGVLERRRGRNGGTRVAERPARGVVGAMDSYRAQNSEVHALVDQRLVLECGLAHLAARNADEAALAGLERLADEMDLAPTWAEFHGCDERFHLAVAAATGVPAAAEAYRGVLQQLYRYYLPYPMDALRESNREHRALVDALRAGDTAAAADIARRHVEVLHRTMFVGLLETAEDRGAGPRGTG</sequence>
<name>A0ABQ3CW46_9ACTN</name>
<dbReference type="PANTHER" id="PTHR43537">
    <property type="entry name" value="TRANSCRIPTIONAL REGULATOR, GNTR FAMILY"/>
    <property type="match status" value="1"/>
</dbReference>
<dbReference type="InterPro" id="IPR036390">
    <property type="entry name" value="WH_DNA-bd_sf"/>
</dbReference>
<accession>A0ABQ3CW46</accession>
<dbReference type="Pfam" id="PF00392">
    <property type="entry name" value="GntR"/>
    <property type="match status" value="1"/>
</dbReference>
<dbReference type="PANTHER" id="PTHR43537:SF24">
    <property type="entry name" value="GLUCONATE OPERON TRANSCRIPTIONAL REPRESSOR"/>
    <property type="match status" value="1"/>
</dbReference>
<keyword evidence="7" id="KW-1185">Reference proteome</keyword>
<dbReference type="SMART" id="SM00345">
    <property type="entry name" value="HTH_GNTR"/>
    <property type="match status" value="1"/>
</dbReference>
<evidence type="ECO:0000313" key="7">
    <source>
        <dbReference type="Proteomes" id="UP000653644"/>
    </source>
</evidence>
<keyword evidence="2" id="KW-0238">DNA-binding</keyword>
<dbReference type="Gene3D" id="1.20.120.530">
    <property type="entry name" value="GntR ligand-binding domain-like"/>
    <property type="match status" value="1"/>
</dbReference>
<evidence type="ECO:0000256" key="2">
    <source>
        <dbReference type="ARBA" id="ARBA00023125"/>
    </source>
</evidence>
<gene>
    <name evidence="6" type="ORF">GCM10010345_59110</name>
</gene>
<dbReference type="Proteomes" id="UP000653644">
    <property type="component" value="Unassembled WGS sequence"/>
</dbReference>
<proteinExistence type="predicted"/>
<evidence type="ECO:0000256" key="4">
    <source>
        <dbReference type="SAM" id="MobiDB-lite"/>
    </source>
</evidence>